<dbReference type="VEuPathDB" id="FungiDB:RhiirFUN_014798"/>
<dbReference type="GO" id="GO:0016887">
    <property type="term" value="F:ATP hydrolysis activity"/>
    <property type="evidence" value="ECO:0007669"/>
    <property type="project" value="InterPro"/>
</dbReference>
<dbReference type="Proteomes" id="UP000232688">
    <property type="component" value="Unassembled WGS sequence"/>
</dbReference>
<evidence type="ECO:0000259" key="1">
    <source>
        <dbReference type="SMART" id="SM00382"/>
    </source>
</evidence>
<feature type="domain" description="AAA+ ATPase" evidence="1">
    <location>
        <begin position="2112"/>
        <end position="2272"/>
    </location>
</feature>
<evidence type="ECO:0000313" key="2">
    <source>
        <dbReference type="EMBL" id="PKC63661.1"/>
    </source>
</evidence>
<dbReference type="EMBL" id="LLXH01000715">
    <property type="protein sequence ID" value="PKC63661.1"/>
    <property type="molecule type" value="Genomic_DNA"/>
</dbReference>
<gene>
    <name evidence="2" type="ORF">RhiirA1_518851</name>
</gene>
<dbReference type="PANTHER" id="PTHR22605">
    <property type="entry name" value="RZ-TYPE DOMAIN-CONTAINING PROTEIN"/>
    <property type="match status" value="1"/>
</dbReference>
<dbReference type="SUPFAM" id="SSF52540">
    <property type="entry name" value="P-loop containing nucleoside triphosphate hydrolases"/>
    <property type="match status" value="1"/>
</dbReference>
<proteinExistence type="predicted"/>
<dbReference type="InterPro" id="IPR027417">
    <property type="entry name" value="P-loop_NTPase"/>
</dbReference>
<dbReference type="GO" id="GO:0004842">
    <property type="term" value="F:ubiquitin-protein transferase activity"/>
    <property type="evidence" value="ECO:0007669"/>
    <property type="project" value="InterPro"/>
</dbReference>
<protein>
    <recommendedName>
        <fullName evidence="1">AAA+ ATPase domain-containing protein</fullName>
    </recommendedName>
</protein>
<dbReference type="Gene3D" id="3.40.50.300">
    <property type="entry name" value="P-loop containing nucleotide triphosphate hydrolases"/>
    <property type="match status" value="2"/>
</dbReference>
<dbReference type="PANTHER" id="PTHR22605:SF1">
    <property type="entry name" value="RZ-TYPE DOMAIN-CONTAINING PROTEIN"/>
    <property type="match status" value="1"/>
</dbReference>
<dbReference type="CDD" id="cd00009">
    <property type="entry name" value="AAA"/>
    <property type="match status" value="1"/>
</dbReference>
<comment type="caution">
    <text evidence="2">The sequence shown here is derived from an EMBL/GenBank/DDBJ whole genome shotgun (WGS) entry which is preliminary data.</text>
</comment>
<dbReference type="VEuPathDB" id="FungiDB:RhiirA1_518851"/>
<dbReference type="SMART" id="SM00382">
    <property type="entry name" value="AAA"/>
    <property type="match status" value="2"/>
</dbReference>
<accession>A0A2N0RK15</accession>
<dbReference type="InterPro" id="IPR003593">
    <property type="entry name" value="AAA+_ATPase"/>
</dbReference>
<feature type="domain" description="AAA+ ATPase" evidence="1">
    <location>
        <begin position="1794"/>
        <end position="1910"/>
    </location>
</feature>
<sequence length="2817" mass="327829">MENNTLSFTFHILLPENIEENGQPVVLGNIKELGSWNNPIVKLRQPFPQNPTYWKSDPVAISVSNFGNVQYNYAIHTPKFTLFGREGKIIFEGIDVQDRRTLNIKITDQFDIWRIRGFAFVDYIYDSTEVNNFKDKVVEYQRLLILHNDLTIRASNPKFIINRIDNNLKGKRLFLCILLGYYISKREGSPYVLLDNFPSNLLLNAFEDYKQEILPKDSKDQMYTAILTLIKHNAFQMKFDWLIIFTIASEVDPDYTFIDHLKALKYSDENLTKFIESCKMIKSYIENIKLESYVKIAKWLIPLCHNIDSLLKIWNDILFHNNEIDDSLFKCFIDRIQKLISNDEAVDLEYHFKSLSKDHRNRSSGVFRDQVIFLLKNPNRKWTYENIDAIKKLLHDNSLNWQRDEIIQTLELISQSRTLKLLNIFPEILDDWFRSDFSDTKEEKIPKICAIWFKNLLSKLNTITNYKNDSNFIFSVFQQLDFMYPLLGQRINIWRDLTAIAIDRVKDCSEDQIFSATKLIVQIKQDNVKELFLEMVKDILTIQQTYDQLLNKIRIICDCKTTMTLDVPNMISEDILYYIMTYLQKASKTSGHHNTILKYSNFWNIILRATGSVTKLNSNPFMKNIKTSINELAGLLIERTIDLKLLQQILKYDDEYLFRHFDSAVQKKKALGDVVVSRDEIETLRKVYDYYQIKLDMLSKFYSRFCPSEKVKDVTNYIRDVKQNLQSLDKIKAKQVFLSDHWAFHEKTLDSARNCYRFNRSQTFRNIFDSCIKKDAAAVNVEYIAQKLIPNVFIKYNAICKQLKDWEKLKCSEATLFWKNVMVINVELDLIKDYKISRSQKFMQTLDYVIKIPHWIQRLEELEKVVEIKVFKVPHDDDDWLSKAISNLKGDSMKLGQINNFFDCLSKNLPDINHDCWKLIKELSSAEEFFSFIKKIAEHDIKNLINDVDDNLDGRLIQENTISSLIEVKQFLFPLMNKNMESISDLLKELLNIIKKNPTLGKKIALCNSSNMALQNMYNNIQNRGEVTKEKIKNAVLNGAFTFTRDQEEDKCLVSLQYPSKSNVKYNLNEILDLRGRALLIAKPKISVMINNKEAVMSKDIMDKFVVQVDIAQEIINIVSMLIQMGHFGYRKFENKLQGTDNMKDYLKFLKEELKEWLNIVDRAQQRCYYLTFFLARHILAFYDYFISEKLDKDNEEECKILIRFVNSKAQLPSTREDIQKIILRGTKYYLEILTEIGNELERIFGNVPKQSRKLKATGQRIITDLVRKGEIFVASCTDKTRIPNIIMSLYANHGYYPEPWQLLICTTSTTMEELTKFIRRSLFASNNGYENRLFCIAHLELLDFELQSNLINQIKLIRDQEDYFLALICCRGIEMHHHILDQFSSDVYVTNGLNTDAMREIYKELCQNVIRVSSELSGQGKTDWIKEDSLSKEKFTCSFLISDGMDFSRLVRQFKEYKLRPVESLHINIISANYPEDVNMFLFELLTLGIVSTNVDIVCLPLSETPTYIYIEVASNTEQHLLNSLPMTGYLSFNHLTWNIKNLRVSQEIHSPIQVACNYMNLLDNSEIDIKENLFKTHKAIKEPLPVERCQNLIEKYLFNKVTKDISSFRFVEIFINVLADQLVRFSSSQFFTVDKLKLIEEFNITRILILRNFIDVSRDFATNSIKTKEAQLKSTSAIDADDEKARRGTIVQWDDSNHLIVFFNSQTPDTISVLYRDRNKVHENIKTLLKSQVIGDQTKWELDDYNSMSPEALFLKLEYLARRTTEKLDLPEYALSGDNLIKMALILLRARANIPVIVCGEAGCGKTSLIAYLALIVEVQFMALNLHAGIDERIIMRFTNDALKKAEKGEIWLFFDEINTCNHIGLLADLISRRMLNGKPIHPNIRLFSACNPYRIRTRTQSEAGLINKVEMYEERSHLVYQVKPLPDQILDYVWDYGILKPEDEYRYIQIMAEKELKTLAHPVFAELLFASQKFTRKVEEPYSVSLRDVKRAITLVKFFYNSLENRPAYKKGHKYPPPGNPTITTRSYVLALSLCYHSRLYDQNLRKQYRSEMGQIFQNHQAYVGESMFAKIIREEQEDYINRMQCPSSTAHNEALLENVLAMVVCILTRIPLFLIGTTGSSKSLAIRLVSSNLRGSDSNDKYFRKLPQFYLIPHQGNYFSTSDGIIKAFDKANKFQETTSNQFPVISVVLLDEIGLAETSPFNPLKVLHSLLEPSYPATGPAVSVIGISDWRLDISKSSRALLVQRPQFDLHDLVDTAERLLNTRIIGQGFVLEPLAKAYSEYEKNGQTSSNFHGLRDYYALVKRLSLNEMTPGNVQMALARNFGGTENHVKLYDQYFGNVLKMFNNHKPWIYEQIPIGQLIDSNLNDSDARHLMVISKSDSIVNLLTYQLRRRDLDPVIILGSQFSDDQEDYYYSVLRRIMMCVEAGRPLILTDLETIYGSLYDLWNQNYIAVGSKNNVKYFTRVALGAYANPMLYVSPNFKCILVINENKLDLADPQLLNRFEKQKLSINDILNDRQKLLVEYLDNWTKQMSTLVKDNSITHSCNKFTLKDLFIGFDKDETLQSLIIDITKNNPESNDNEILEKCKESLIAIASSDGIIRAELSILDQDEVNRWKHVYYYQQHHNGLSNYFDALFDQEKLCSDPKGQLVIINTFSKITIDLKSCLQDCLRYQIHNLSIIKTEVQISKIVKDFFFEPIDQVLILQCDINTINIKCVKLVKYIIEQFRSEFLTKKETCEINMPIKHACIIFHIRRDYESNSIKSNFICGWKQITIESLKSPEIPLSSVGIWPRPSQFVWPIDQSQRAKIDGQS</sequence>
<dbReference type="VEuPathDB" id="FungiDB:FUN_012314"/>
<reference evidence="2 3" key="1">
    <citation type="submission" date="2017-10" db="EMBL/GenBank/DDBJ databases">
        <title>Extensive intraspecific genome diversity in a model arbuscular mycorrhizal fungus.</title>
        <authorList>
            <person name="Chen E.C.H."/>
            <person name="Morin E."/>
            <person name="Baudet D."/>
            <person name="Noel J."/>
            <person name="Ndikumana S."/>
            <person name="Charron P."/>
            <person name="St-Onge C."/>
            <person name="Giorgi J."/>
            <person name="Grigoriev I.V."/>
            <person name="Roux C."/>
            <person name="Martin F.M."/>
            <person name="Corradi N."/>
        </authorList>
    </citation>
    <scope>NUCLEOTIDE SEQUENCE [LARGE SCALE GENOMIC DNA]</scope>
    <source>
        <strain evidence="2 3">A1</strain>
    </source>
</reference>
<evidence type="ECO:0000313" key="3">
    <source>
        <dbReference type="Proteomes" id="UP000232688"/>
    </source>
</evidence>
<name>A0A2N0RK15_9GLOM</name>
<dbReference type="InterPro" id="IPR031248">
    <property type="entry name" value="RNF213"/>
</dbReference>
<reference evidence="2 3" key="2">
    <citation type="submission" date="2017-10" db="EMBL/GenBank/DDBJ databases">
        <title>Genome analyses suggest a sexual origin of heterokaryosis in a supposedly ancient asexual fungus.</title>
        <authorList>
            <person name="Corradi N."/>
            <person name="Sedzielewska K."/>
            <person name="Noel J."/>
            <person name="Charron P."/>
            <person name="Farinelli L."/>
            <person name="Marton T."/>
            <person name="Kruger M."/>
            <person name="Pelin A."/>
            <person name="Brachmann A."/>
            <person name="Corradi N."/>
        </authorList>
    </citation>
    <scope>NUCLEOTIDE SEQUENCE [LARGE SCALE GENOMIC DNA]</scope>
    <source>
        <strain evidence="2 3">A1</strain>
    </source>
</reference>
<organism evidence="2 3">
    <name type="scientific">Rhizophagus irregularis</name>
    <dbReference type="NCBI Taxonomy" id="588596"/>
    <lineage>
        <taxon>Eukaryota</taxon>
        <taxon>Fungi</taxon>
        <taxon>Fungi incertae sedis</taxon>
        <taxon>Mucoromycota</taxon>
        <taxon>Glomeromycotina</taxon>
        <taxon>Glomeromycetes</taxon>
        <taxon>Glomerales</taxon>
        <taxon>Glomeraceae</taxon>
        <taxon>Rhizophagus</taxon>
    </lineage>
</organism>